<dbReference type="Proteomes" id="UP000187261">
    <property type="component" value="Unassembled WGS sequence"/>
</dbReference>
<dbReference type="PANTHER" id="PTHR43283">
    <property type="entry name" value="BETA-LACTAMASE-RELATED"/>
    <property type="match status" value="1"/>
</dbReference>
<dbReference type="STRING" id="1121284.SAMN05660493_02331"/>
<dbReference type="OrthoDB" id="1522765at2"/>
<name>A0A1U7PXJ1_9FLAO</name>
<keyword evidence="3" id="KW-1185">Reference proteome</keyword>
<dbReference type="InterPro" id="IPR001466">
    <property type="entry name" value="Beta-lactam-related"/>
</dbReference>
<proteinExistence type="predicted"/>
<dbReference type="EMBL" id="FTPU01000026">
    <property type="protein sequence ID" value="SIT97609.1"/>
    <property type="molecule type" value="Genomic_DNA"/>
</dbReference>
<feature type="domain" description="Beta-lactamase-related" evidence="1">
    <location>
        <begin position="32"/>
        <end position="394"/>
    </location>
</feature>
<organism evidence="2 3">
    <name type="scientific">Epilithonimonas bovis DSM 19482</name>
    <dbReference type="NCBI Taxonomy" id="1121284"/>
    <lineage>
        <taxon>Bacteria</taxon>
        <taxon>Pseudomonadati</taxon>
        <taxon>Bacteroidota</taxon>
        <taxon>Flavobacteriia</taxon>
        <taxon>Flavobacteriales</taxon>
        <taxon>Weeksellaceae</taxon>
        <taxon>Chryseobacterium group</taxon>
        <taxon>Epilithonimonas</taxon>
    </lineage>
</organism>
<dbReference type="AlphaFoldDB" id="A0A1U7PXJ1"/>
<reference evidence="3" key="1">
    <citation type="submission" date="2016-10" db="EMBL/GenBank/DDBJ databases">
        <authorList>
            <person name="Varghese N."/>
            <person name="Submissions S."/>
        </authorList>
    </citation>
    <scope>NUCLEOTIDE SEQUENCE [LARGE SCALE GENOMIC DNA]</scope>
    <source>
        <strain evidence="3">DSM 19482</strain>
    </source>
</reference>
<dbReference type="RefSeq" id="WP_019974518.1">
    <property type="nucleotide sequence ID" value="NZ_FTPU01000026.1"/>
</dbReference>
<dbReference type="InterPro" id="IPR050789">
    <property type="entry name" value="Diverse_Enzym_Activities"/>
</dbReference>
<dbReference type="Pfam" id="PF00144">
    <property type="entry name" value="Beta-lactamase"/>
    <property type="match status" value="1"/>
</dbReference>
<dbReference type="SUPFAM" id="SSF56601">
    <property type="entry name" value="beta-lactamase/transpeptidase-like"/>
    <property type="match status" value="1"/>
</dbReference>
<protein>
    <submittedName>
        <fullName evidence="2">CubicO group peptidase, beta-lactamase class C family</fullName>
    </submittedName>
</protein>
<dbReference type="InterPro" id="IPR012338">
    <property type="entry name" value="Beta-lactam/transpept-like"/>
</dbReference>
<gene>
    <name evidence="2" type="ORF">SAMN05660493_02331</name>
</gene>
<evidence type="ECO:0000259" key="1">
    <source>
        <dbReference type="Pfam" id="PF00144"/>
    </source>
</evidence>
<evidence type="ECO:0000313" key="2">
    <source>
        <dbReference type="EMBL" id="SIT97609.1"/>
    </source>
</evidence>
<dbReference type="PANTHER" id="PTHR43283:SF3">
    <property type="entry name" value="BETA-LACTAMASE FAMILY PROTEIN (AFU_ORTHOLOGUE AFUA_5G07500)"/>
    <property type="match status" value="1"/>
</dbReference>
<accession>A0A1U7PXJ1</accession>
<dbReference type="GeneID" id="84649235"/>
<sequence>MLKQILSTIACVIALNSLAQNTKLEKSIDDLSARLVNAKEVSGVNVLLLKDGEVIYNKAFGYADVSTKQPLKTDNIFRIASQTKAITSIAVMMLYEKGKILLDDPISKYIPQFKNPQVLDKFNPTDSSYTTVPAQREVTIRDLLRHTSGIDYPLISDDTRMQAIYAKAGAVTGIGSKGTLKEKMELLAKQPLRHHPNTAFTYGLNTDVLGYLVEVVSGVPLDKFFQTYIFEPLQMTDTQFKIPQDKADRLVSVSEKTDKDFAKVNHTIYENSSPDYPLEDGIYLSGGAGLSSTTADYAKFLQMLLNKGTYNGKRILGAKTVELMTTNQLSNQVILKGDPDFRFGLGFELVTEENKFSKSPSIGTFSWSGAFSTHYWADPKENIIGLVFTQEYFRPNHNDLGTLYKNVVYANMDTSDFY</sequence>
<dbReference type="Gene3D" id="3.40.710.10">
    <property type="entry name" value="DD-peptidase/beta-lactamase superfamily"/>
    <property type="match status" value="1"/>
</dbReference>
<evidence type="ECO:0000313" key="3">
    <source>
        <dbReference type="Proteomes" id="UP000187261"/>
    </source>
</evidence>